<evidence type="ECO:0000313" key="2">
    <source>
        <dbReference type="EMBL" id="MBB5138639.1"/>
    </source>
</evidence>
<dbReference type="Pfam" id="PF13304">
    <property type="entry name" value="AAA_21"/>
    <property type="match status" value="1"/>
</dbReference>
<dbReference type="Proteomes" id="UP000578449">
    <property type="component" value="Unassembled WGS sequence"/>
</dbReference>
<keyword evidence="3" id="KW-1185">Reference proteome</keyword>
<evidence type="ECO:0000313" key="3">
    <source>
        <dbReference type="Proteomes" id="UP000578449"/>
    </source>
</evidence>
<dbReference type="GO" id="GO:0005524">
    <property type="term" value="F:ATP binding"/>
    <property type="evidence" value="ECO:0007669"/>
    <property type="project" value="InterPro"/>
</dbReference>
<gene>
    <name evidence="2" type="ORF">HNP84_008393</name>
</gene>
<comment type="caution">
    <text evidence="2">The sequence shown here is derived from an EMBL/GenBank/DDBJ whole genome shotgun (WGS) entry which is preliminary data.</text>
</comment>
<sequence>MLLRFRVANHHSIRDVAELSLASVNLTGTRPADGDWVAATTRVAGIYGANASGKSNLLDALHFAGSAVRNSATAWGGEDTFPHHPFALDEASRTRTSLYEFDLVASEVRYTYGFESAPDGIHKEWLYSYPTGRKRVLFERSGLTGDEIEFGRHLPGENMRIARLMRPNSLYLSTARNSNHEFLSRIYLWFRNAINYAAFTEMDKQSRLQWIHTVLEHPQKAAQVVEMLKFADLGIVNLTLETEELDERTKSLISDLLKLLEGVAPPPKMSVEDILENISKKISFTHVGAGSKTFSLPLSRESSGTVAWLSLVVPALIALEYGQVLVVDELDSSLHPRLAAALVSMFKDPKLNPRGAQLIFTSHDTNLLEHLAGPALSRDEVWFTEKAPDGATELFALTEFPGRPTDNIERRYLQGRYGAVPMVSPDDLHAAVLRQDR</sequence>
<evidence type="ECO:0000259" key="1">
    <source>
        <dbReference type="Pfam" id="PF13304"/>
    </source>
</evidence>
<dbReference type="Gene3D" id="3.40.50.300">
    <property type="entry name" value="P-loop containing nucleotide triphosphate hydrolases"/>
    <property type="match status" value="1"/>
</dbReference>
<dbReference type="SUPFAM" id="SSF52540">
    <property type="entry name" value="P-loop containing nucleoside triphosphate hydrolases"/>
    <property type="match status" value="1"/>
</dbReference>
<dbReference type="PANTHER" id="PTHR40396:SF1">
    <property type="entry name" value="ATPASE AAA-TYPE CORE DOMAIN-CONTAINING PROTEIN"/>
    <property type="match status" value="1"/>
</dbReference>
<dbReference type="RefSeq" id="WP_185055497.1">
    <property type="nucleotide sequence ID" value="NZ_BAABIX010000025.1"/>
</dbReference>
<accession>A0A840PI35</accession>
<dbReference type="PANTHER" id="PTHR40396">
    <property type="entry name" value="ATPASE-LIKE PROTEIN"/>
    <property type="match status" value="1"/>
</dbReference>
<dbReference type="GO" id="GO:0016887">
    <property type="term" value="F:ATP hydrolysis activity"/>
    <property type="evidence" value="ECO:0007669"/>
    <property type="project" value="InterPro"/>
</dbReference>
<name>A0A840PI35_9ACTN</name>
<dbReference type="AlphaFoldDB" id="A0A840PI35"/>
<proteinExistence type="predicted"/>
<dbReference type="InterPro" id="IPR027417">
    <property type="entry name" value="P-loop_NTPase"/>
</dbReference>
<dbReference type="EMBL" id="JACHGN010000024">
    <property type="protein sequence ID" value="MBB5138639.1"/>
    <property type="molecule type" value="Genomic_DNA"/>
</dbReference>
<protein>
    <recommendedName>
        <fullName evidence="1">ATPase AAA-type core domain-containing protein</fullName>
    </recommendedName>
</protein>
<reference evidence="2 3" key="1">
    <citation type="submission" date="2020-08" db="EMBL/GenBank/DDBJ databases">
        <title>Genomic Encyclopedia of Type Strains, Phase IV (KMG-IV): sequencing the most valuable type-strain genomes for metagenomic binning, comparative biology and taxonomic classification.</title>
        <authorList>
            <person name="Goeker M."/>
        </authorList>
    </citation>
    <scope>NUCLEOTIDE SEQUENCE [LARGE SCALE GENOMIC DNA]</scope>
    <source>
        <strain evidence="2 3">DSM 45615</strain>
    </source>
</reference>
<organism evidence="2 3">
    <name type="scientific">Thermocatellispora tengchongensis</name>
    <dbReference type="NCBI Taxonomy" id="1073253"/>
    <lineage>
        <taxon>Bacteria</taxon>
        <taxon>Bacillati</taxon>
        <taxon>Actinomycetota</taxon>
        <taxon>Actinomycetes</taxon>
        <taxon>Streptosporangiales</taxon>
        <taxon>Streptosporangiaceae</taxon>
        <taxon>Thermocatellispora</taxon>
    </lineage>
</organism>
<feature type="domain" description="ATPase AAA-type core" evidence="1">
    <location>
        <begin position="43"/>
        <end position="369"/>
    </location>
</feature>
<dbReference type="InterPro" id="IPR003959">
    <property type="entry name" value="ATPase_AAA_core"/>
</dbReference>